<reference evidence="2 3" key="1">
    <citation type="submission" date="2019-01" db="EMBL/GenBank/DDBJ databases">
        <title>Sequencing of cultivated peanut Arachis hypogaea provides insights into genome evolution and oil improvement.</title>
        <authorList>
            <person name="Chen X."/>
        </authorList>
    </citation>
    <scope>NUCLEOTIDE SEQUENCE [LARGE SCALE GENOMIC DNA]</scope>
    <source>
        <strain evidence="3">cv. Fuhuasheng</strain>
        <tissue evidence="2">Leaves</tissue>
    </source>
</reference>
<evidence type="ECO:0000313" key="2">
    <source>
        <dbReference type="EMBL" id="RYR24880.1"/>
    </source>
</evidence>
<sequence length="128" mass="14906">MRILDLDAIHAPEFFKYVNIDGSISDNFFSIGVANLEDGEFSIEMEYNSRKSIIAAIRSYIISRGADYVVHESESQTFYAKCKRYGRGCDWLIQISLICKKDCWEIRRYNGKHTCFIGTISHYYSNYI</sequence>
<dbReference type="AlphaFoldDB" id="A0A445AEM7"/>
<evidence type="ECO:0000259" key="1">
    <source>
        <dbReference type="Pfam" id="PF03108"/>
    </source>
</evidence>
<comment type="caution">
    <text evidence="2">The sequence shown here is derived from an EMBL/GenBank/DDBJ whole genome shotgun (WGS) entry which is preliminary data.</text>
</comment>
<dbReference type="EMBL" id="SDMP01000012">
    <property type="protein sequence ID" value="RYR24880.1"/>
    <property type="molecule type" value="Genomic_DNA"/>
</dbReference>
<keyword evidence="3" id="KW-1185">Reference proteome</keyword>
<gene>
    <name evidence="2" type="ORF">Ahy_B02g058448</name>
</gene>
<dbReference type="Pfam" id="PF03108">
    <property type="entry name" value="DBD_Tnp_Mut"/>
    <property type="match status" value="1"/>
</dbReference>
<evidence type="ECO:0000313" key="3">
    <source>
        <dbReference type="Proteomes" id="UP000289738"/>
    </source>
</evidence>
<proteinExistence type="predicted"/>
<protein>
    <recommendedName>
        <fullName evidence="1">Transposase MuDR plant domain-containing protein</fullName>
    </recommendedName>
</protein>
<feature type="domain" description="Transposase MuDR plant" evidence="1">
    <location>
        <begin position="46"/>
        <end position="96"/>
    </location>
</feature>
<name>A0A445AEM7_ARAHY</name>
<accession>A0A445AEM7</accession>
<organism evidence="2 3">
    <name type="scientific">Arachis hypogaea</name>
    <name type="common">Peanut</name>
    <dbReference type="NCBI Taxonomy" id="3818"/>
    <lineage>
        <taxon>Eukaryota</taxon>
        <taxon>Viridiplantae</taxon>
        <taxon>Streptophyta</taxon>
        <taxon>Embryophyta</taxon>
        <taxon>Tracheophyta</taxon>
        <taxon>Spermatophyta</taxon>
        <taxon>Magnoliopsida</taxon>
        <taxon>eudicotyledons</taxon>
        <taxon>Gunneridae</taxon>
        <taxon>Pentapetalae</taxon>
        <taxon>rosids</taxon>
        <taxon>fabids</taxon>
        <taxon>Fabales</taxon>
        <taxon>Fabaceae</taxon>
        <taxon>Papilionoideae</taxon>
        <taxon>50 kb inversion clade</taxon>
        <taxon>dalbergioids sensu lato</taxon>
        <taxon>Dalbergieae</taxon>
        <taxon>Pterocarpus clade</taxon>
        <taxon>Arachis</taxon>
    </lineage>
</organism>
<dbReference type="InterPro" id="IPR004332">
    <property type="entry name" value="Transposase_MuDR"/>
</dbReference>
<dbReference type="Proteomes" id="UP000289738">
    <property type="component" value="Chromosome B02"/>
</dbReference>